<accession>A0A428U5G4</accession>
<dbReference type="GO" id="GO:0050660">
    <property type="term" value="F:flavin adenine dinucleotide binding"/>
    <property type="evidence" value="ECO:0007669"/>
    <property type="project" value="TreeGrafter"/>
</dbReference>
<dbReference type="Pfam" id="PF01593">
    <property type="entry name" value="Amino_oxidase"/>
    <property type="match status" value="1"/>
</dbReference>
<evidence type="ECO:0000313" key="2">
    <source>
        <dbReference type="EMBL" id="RSM09521.1"/>
    </source>
</evidence>
<dbReference type="Gene3D" id="3.50.50.60">
    <property type="entry name" value="FAD/NAD(P)-binding domain"/>
    <property type="match status" value="1"/>
</dbReference>
<gene>
    <name evidence="2" type="ORF">CEP52_004033</name>
</gene>
<dbReference type="Proteomes" id="UP000287144">
    <property type="component" value="Unassembled WGS sequence"/>
</dbReference>
<proteinExistence type="predicted"/>
<dbReference type="AlphaFoldDB" id="A0A428U5G4"/>
<organism evidence="2 3">
    <name type="scientific">Fusarium oligoseptatum</name>
    <dbReference type="NCBI Taxonomy" id="2604345"/>
    <lineage>
        <taxon>Eukaryota</taxon>
        <taxon>Fungi</taxon>
        <taxon>Dikarya</taxon>
        <taxon>Ascomycota</taxon>
        <taxon>Pezizomycotina</taxon>
        <taxon>Sordariomycetes</taxon>
        <taxon>Hypocreomycetidae</taxon>
        <taxon>Hypocreales</taxon>
        <taxon>Nectriaceae</taxon>
        <taxon>Fusarium</taxon>
        <taxon>Fusarium solani species complex</taxon>
    </lineage>
</organism>
<keyword evidence="3" id="KW-1185">Reference proteome</keyword>
<dbReference type="GO" id="GO:0006338">
    <property type="term" value="P:chromatin remodeling"/>
    <property type="evidence" value="ECO:0007669"/>
    <property type="project" value="TreeGrafter"/>
</dbReference>
<feature type="domain" description="Amine oxidase" evidence="1">
    <location>
        <begin position="71"/>
        <end position="317"/>
    </location>
</feature>
<dbReference type="Gene3D" id="3.90.660.10">
    <property type="match status" value="1"/>
</dbReference>
<dbReference type="InterPro" id="IPR050281">
    <property type="entry name" value="Flavin_monoamine_oxidase"/>
</dbReference>
<sequence length="358" mass="40373">MDAYSICCTSPSARNTSKIYQDLWSTRLHTQVDLGQDRLLRKLSTMEGFRQRWKGGDLASKPHVAVVGAGLAGLRCADILLQHGFRVTVIEARNRVGGRLHQEVLPNGRLADVGPNWIHGTKDNPMLDLAKQTNTAVGSWDLTSCVFDEDGELFSVEDGEKYSDVMWQIVQDAFKHSNNSSQDIDPKESLHDFFVQKVAEKIPDTEKDFERKRNIVMQISELWGAFVGSPIYRQSLKFFWLEECIEGENLFCAGTYKKVLDAVAKPAIEGAEIKFQTKVERISYRTDPEDKAKVQVHGGQTLEFDEVVVTAPLGWLKTKSGRFRACAACSPHKSNRRDWVWMPRKGLHHLPQGLLACP</sequence>
<dbReference type="SUPFAM" id="SSF51905">
    <property type="entry name" value="FAD/NAD(P)-binding domain"/>
    <property type="match status" value="1"/>
</dbReference>
<dbReference type="PRINTS" id="PR00419">
    <property type="entry name" value="ADXRDTASE"/>
</dbReference>
<dbReference type="InterPro" id="IPR036188">
    <property type="entry name" value="FAD/NAD-bd_sf"/>
</dbReference>
<dbReference type="EMBL" id="NKCK01000028">
    <property type="protein sequence ID" value="RSM09521.1"/>
    <property type="molecule type" value="Genomic_DNA"/>
</dbReference>
<dbReference type="GO" id="GO:0016491">
    <property type="term" value="F:oxidoreductase activity"/>
    <property type="evidence" value="ECO:0007669"/>
    <property type="project" value="InterPro"/>
</dbReference>
<protein>
    <recommendedName>
        <fullName evidence="1">Amine oxidase domain-containing protein</fullName>
    </recommendedName>
</protein>
<evidence type="ECO:0000313" key="3">
    <source>
        <dbReference type="Proteomes" id="UP000287144"/>
    </source>
</evidence>
<reference evidence="2 3" key="1">
    <citation type="submission" date="2017-06" db="EMBL/GenBank/DDBJ databases">
        <title>Comparative genomic analysis of Ambrosia Fusariam Clade fungi.</title>
        <authorList>
            <person name="Stajich J.E."/>
            <person name="Carrillo J."/>
            <person name="Kijimoto T."/>
            <person name="Eskalen A."/>
            <person name="O'Donnell K."/>
            <person name="Kasson M."/>
        </authorList>
    </citation>
    <scope>NUCLEOTIDE SEQUENCE [LARGE SCALE GENOMIC DNA]</scope>
    <source>
        <strain evidence="2 3">NRRL62579</strain>
    </source>
</reference>
<dbReference type="GO" id="GO:0003682">
    <property type="term" value="F:chromatin binding"/>
    <property type="evidence" value="ECO:0007669"/>
    <property type="project" value="TreeGrafter"/>
</dbReference>
<comment type="caution">
    <text evidence="2">The sequence shown here is derived from an EMBL/GenBank/DDBJ whole genome shotgun (WGS) entry which is preliminary data.</text>
</comment>
<dbReference type="PANTHER" id="PTHR10742">
    <property type="entry name" value="FLAVIN MONOAMINE OXIDASE"/>
    <property type="match status" value="1"/>
</dbReference>
<evidence type="ECO:0000259" key="1">
    <source>
        <dbReference type="Pfam" id="PF01593"/>
    </source>
</evidence>
<dbReference type="PANTHER" id="PTHR10742:SF414">
    <property type="entry name" value="CONTAINING AMINE OXIDASE, PUTATIVE (AFU_ORTHOLOGUE AFUA_3G12150)-RELATED"/>
    <property type="match status" value="1"/>
</dbReference>
<dbReference type="STRING" id="1325735.A0A428U5G4"/>
<name>A0A428U5G4_9HYPO</name>
<dbReference type="InterPro" id="IPR002937">
    <property type="entry name" value="Amino_oxidase"/>
</dbReference>